<dbReference type="InterPro" id="IPR000701">
    <property type="entry name" value="SuccDH_FuR_B_TM-su"/>
</dbReference>
<dbReference type="InterPro" id="IPR014312">
    <property type="entry name" value="Succ_DH_anchor"/>
</dbReference>
<keyword evidence="14" id="KW-0408">Iron</keyword>
<dbReference type="CDD" id="cd03495">
    <property type="entry name" value="SQR_TypeC_SdhD_like"/>
    <property type="match status" value="1"/>
</dbReference>
<feature type="transmembrane region" description="Helical" evidence="16">
    <location>
        <begin position="103"/>
        <end position="125"/>
    </location>
</feature>
<organism evidence="17 22">
    <name type="scientific">Azospirillum argentinense</name>
    <dbReference type="NCBI Taxonomy" id="2970906"/>
    <lineage>
        <taxon>Bacteria</taxon>
        <taxon>Pseudomonadati</taxon>
        <taxon>Pseudomonadota</taxon>
        <taxon>Alphaproteobacteria</taxon>
        <taxon>Rhodospirillales</taxon>
        <taxon>Azospirillaceae</taxon>
        <taxon>Azospirillum</taxon>
    </lineage>
</organism>
<evidence type="ECO:0000313" key="20">
    <source>
        <dbReference type="EMBL" id="PNQ96170.1"/>
    </source>
</evidence>
<reference evidence="17 22" key="1">
    <citation type="journal article" date="2014" name="Genome Announc.">
        <title>Complete Genome Sequence of the Model Rhizosphere Strain Azospirillum brasilense Az39, Successfully Applied in Agriculture.</title>
        <authorList>
            <person name="Rivera D."/>
            <person name="Revale S."/>
            <person name="Molina R."/>
            <person name="Gualpa J."/>
            <person name="Puente M."/>
            <person name="Maroniche G."/>
            <person name="Paris G."/>
            <person name="Baker D."/>
            <person name="Clavijo B."/>
            <person name="McLay K."/>
            <person name="Spaepen S."/>
            <person name="Perticari A."/>
            <person name="Vazquez M."/>
            <person name="Wisniewski-Dye F."/>
            <person name="Watkins C."/>
            <person name="Martinez-Abarca F."/>
            <person name="Vanderleyden J."/>
            <person name="Cassan F."/>
        </authorList>
    </citation>
    <scope>NUCLEOTIDE SEQUENCE [LARGE SCALE GENOMIC DNA]</scope>
    <source>
        <strain evidence="17 22">Az39</strain>
    </source>
</reference>
<dbReference type="GO" id="GO:0016020">
    <property type="term" value="C:membrane"/>
    <property type="evidence" value="ECO:0007669"/>
    <property type="project" value="UniProtKB-SubCell"/>
</dbReference>
<keyword evidence="7" id="KW-0813">Transport</keyword>
<keyword evidence="11" id="KW-0479">Metal-binding</keyword>
<evidence type="ECO:0000256" key="5">
    <source>
        <dbReference type="ARBA" id="ARBA00011558"/>
    </source>
</evidence>
<comment type="subunit">
    <text evidence="5">Part of an enzyme complex containing four subunits: a flavoprotein, an iron-sulfur protein, plus two membrane-anchoring proteins, SdhC and SdhD.</text>
</comment>
<evidence type="ECO:0000313" key="18">
    <source>
        <dbReference type="EMBL" id="KAA1052667.1"/>
    </source>
</evidence>
<evidence type="ECO:0000256" key="11">
    <source>
        <dbReference type="ARBA" id="ARBA00022723"/>
    </source>
</evidence>
<reference evidence="20 23" key="2">
    <citation type="submission" date="2018-01" db="EMBL/GenBank/DDBJ databases">
        <title>Whole genome sequence of Azospirillum brasilense REC3 isolated from strawberry roots.</title>
        <authorList>
            <person name="Fontana C.A."/>
            <person name="Salazar S.M."/>
            <person name="Bassi D."/>
            <person name="Puglisi E."/>
            <person name="Lovaisa N.C."/>
            <person name="Toffoli L.M."/>
            <person name="Pedraza R."/>
            <person name="Cocconcelli P.S."/>
        </authorList>
    </citation>
    <scope>NUCLEOTIDE SEQUENCE [LARGE SCALE GENOMIC DNA]</scope>
    <source>
        <strain evidence="20 23">REC3</strain>
    </source>
</reference>
<protein>
    <recommendedName>
        <fullName evidence="6">Succinate dehydrogenase hydrophobic membrane anchor subunit</fullName>
    </recommendedName>
</protein>
<dbReference type="AlphaFoldDB" id="A0A060DNL9"/>
<evidence type="ECO:0000313" key="25">
    <source>
        <dbReference type="Proteomes" id="UP000325333"/>
    </source>
</evidence>
<reference evidence="18 25" key="4">
    <citation type="submission" date="2019-07" db="EMBL/GenBank/DDBJ databases">
        <title>Genome sequencing of the stress-tolerant strain Azospirillum brasilense Az19.</title>
        <authorList>
            <person name="Maroniche G.A."/>
            <person name="Garcia J.E."/>
            <person name="Pagnussat L."/>
            <person name="Amenta M."/>
            <person name="Creus C.M."/>
        </authorList>
    </citation>
    <scope>NUCLEOTIDE SEQUENCE [LARGE SCALE GENOMIC DNA]</scope>
    <source>
        <strain evidence="18 25">Az19</strain>
    </source>
</reference>
<evidence type="ECO:0000313" key="24">
    <source>
        <dbReference type="Proteomes" id="UP000298595"/>
    </source>
</evidence>
<dbReference type="NCBIfam" id="TIGR02968">
    <property type="entry name" value="succ_dehyd_anc"/>
    <property type="match status" value="1"/>
</dbReference>
<comment type="subcellular location">
    <subcellularLocation>
        <location evidence="3">Membrane</location>
        <topology evidence="3">Multi-pass membrane protein</topology>
    </subcellularLocation>
</comment>
<dbReference type="KEGG" id="abq:ABAZ39_12110"/>
<keyword evidence="13 16" id="KW-1133">Transmembrane helix</keyword>
<dbReference type="EMBL" id="VEWN01000022">
    <property type="protein sequence ID" value="KAA1052667.1"/>
    <property type="molecule type" value="Genomic_DNA"/>
</dbReference>
<evidence type="ECO:0000313" key="17">
    <source>
        <dbReference type="EMBL" id="AIB12718.1"/>
    </source>
</evidence>
<comment type="pathway">
    <text evidence="4">Carbohydrate metabolism; tricarboxylic acid cycle.</text>
</comment>
<proteinExistence type="predicted"/>
<evidence type="ECO:0000256" key="12">
    <source>
        <dbReference type="ARBA" id="ARBA00022982"/>
    </source>
</evidence>
<dbReference type="EMBL" id="CP032321">
    <property type="protein sequence ID" value="QCN95850.1"/>
    <property type="molecule type" value="Genomic_DNA"/>
</dbReference>
<evidence type="ECO:0000256" key="15">
    <source>
        <dbReference type="ARBA" id="ARBA00023136"/>
    </source>
</evidence>
<evidence type="ECO:0000313" key="22">
    <source>
        <dbReference type="Proteomes" id="UP000027186"/>
    </source>
</evidence>
<dbReference type="Pfam" id="PF01127">
    <property type="entry name" value="Sdh_cyt"/>
    <property type="match status" value="1"/>
</dbReference>
<keyword evidence="9" id="KW-0349">Heme</keyword>
<keyword evidence="15 16" id="KW-0472">Membrane</keyword>
<evidence type="ECO:0000256" key="1">
    <source>
        <dbReference type="ARBA" id="ARBA00001971"/>
    </source>
</evidence>
<evidence type="ECO:0000256" key="6">
    <source>
        <dbReference type="ARBA" id="ARBA00019425"/>
    </source>
</evidence>
<dbReference type="EMBL" id="CP007793">
    <property type="protein sequence ID" value="AIB12718.1"/>
    <property type="molecule type" value="Genomic_DNA"/>
</dbReference>
<evidence type="ECO:0000256" key="4">
    <source>
        <dbReference type="ARBA" id="ARBA00005163"/>
    </source>
</evidence>
<comment type="function">
    <text evidence="2">Membrane-anchoring subunit of succinate dehydrogenase (SDH).</text>
</comment>
<dbReference type="GO" id="GO:0006099">
    <property type="term" value="P:tricarboxylic acid cycle"/>
    <property type="evidence" value="ECO:0007669"/>
    <property type="project" value="UniProtKB-UniPathway"/>
</dbReference>
<dbReference type="GO" id="GO:0020037">
    <property type="term" value="F:heme binding"/>
    <property type="evidence" value="ECO:0007669"/>
    <property type="project" value="InterPro"/>
</dbReference>
<dbReference type="KEGG" id="aare:D3093_11585"/>
<keyword evidence="26" id="KW-1185">Reference proteome</keyword>
<dbReference type="Proteomes" id="UP000236268">
    <property type="component" value="Unassembled WGS sequence"/>
</dbReference>
<evidence type="ECO:0000256" key="3">
    <source>
        <dbReference type="ARBA" id="ARBA00004141"/>
    </source>
</evidence>
<evidence type="ECO:0000256" key="8">
    <source>
        <dbReference type="ARBA" id="ARBA00022532"/>
    </source>
</evidence>
<dbReference type="Proteomes" id="UP000298595">
    <property type="component" value="Chromosome"/>
</dbReference>
<evidence type="ECO:0000313" key="26">
    <source>
        <dbReference type="Proteomes" id="UP001628281"/>
    </source>
</evidence>
<dbReference type="Gene3D" id="1.20.1300.10">
    <property type="entry name" value="Fumarate reductase/succinate dehydrogenase, transmembrane subunit"/>
    <property type="match status" value="1"/>
</dbReference>
<dbReference type="Proteomes" id="UP000027186">
    <property type="component" value="Chromosome"/>
</dbReference>
<evidence type="ECO:0000256" key="13">
    <source>
        <dbReference type="ARBA" id="ARBA00022989"/>
    </source>
</evidence>
<dbReference type="SUPFAM" id="SSF81343">
    <property type="entry name" value="Fumarate reductase respiratory complex transmembrane subunits"/>
    <property type="match status" value="1"/>
</dbReference>
<feature type="transmembrane region" description="Helical" evidence="16">
    <location>
        <begin position="29"/>
        <end position="50"/>
    </location>
</feature>
<gene>
    <name evidence="19" type="primary">sdhD</name>
    <name evidence="17" type="ORF">ABAZ39_12110</name>
    <name evidence="19" type="ORF">ACJ41P_22555</name>
    <name evidence="20" type="ORF">C1S70_25195</name>
    <name evidence="21" type="ORF">D3093_11585</name>
    <name evidence="18" type="ORF">FH063_004125</name>
</gene>
<keyword evidence="12" id="KW-0249">Electron transport</keyword>
<evidence type="ECO:0000256" key="9">
    <source>
        <dbReference type="ARBA" id="ARBA00022617"/>
    </source>
</evidence>
<reference evidence="21 24" key="3">
    <citation type="submission" date="2018-09" db="EMBL/GenBank/DDBJ databases">
        <title>Whole genome based analysis of evolution and adaptive divergence in Indian and Brazilian strains of Azospirillum brasilense.</title>
        <authorList>
            <person name="Singh C."/>
            <person name="Tripathi A.K."/>
        </authorList>
    </citation>
    <scope>NUCLEOTIDE SEQUENCE [LARGE SCALE GENOMIC DNA]</scope>
    <source>
        <strain evidence="21 24">MTCC4035</strain>
    </source>
</reference>
<dbReference type="Proteomes" id="UP001628281">
    <property type="component" value="Unassembled WGS sequence"/>
</dbReference>
<dbReference type="UniPathway" id="UPA00223"/>
<dbReference type="EMBL" id="POWG01000035">
    <property type="protein sequence ID" value="PNQ96170.1"/>
    <property type="molecule type" value="Genomic_DNA"/>
</dbReference>
<accession>A0A060DNL9</accession>
<evidence type="ECO:0000313" key="23">
    <source>
        <dbReference type="Proteomes" id="UP000236268"/>
    </source>
</evidence>
<dbReference type="InterPro" id="IPR034804">
    <property type="entry name" value="SQR/QFR_C/D"/>
</dbReference>
<keyword evidence="8" id="KW-0816">Tricarboxylic acid cycle</keyword>
<dbReference type="GO" id="GO:0046872">
    <property type="term" value="F:metal ion binding"/>
    <property type="evidence" value="ECO:0007669"/>
    <property type="project" value="UniProtKB-KW"/>
</dbReference>
<evidence type="ECO:0000256" key="14">
    <source>
        <dbReference type="ARBA" id="ARBA00023004"/>
    </source>
</evidence>
<feature type="transmembrane region" description="Helical" evidence="16">
    <location>
        <begin position="62"/>
        <end position="83"/>
    </location>
</feature>
<evidence type="ECO:0000256" key="7">
    <source>
        <dbReference type="ARBA" id="ARBA00022448"/>
    </source>
</evidence>
<keyword evidence="10 16" id="KW-0812">Transmembrane</keyword>
<sequence length="131" mass="14213">MASNSKTLRSPLQIARGLGSAKHGTEHWWHQRVTAIALVPLTIWFVFGVIRHLGADHAAFVAWLESPFSALMMVLTAVVTFHHAQAGLQVVIEDYVHNEMAKILSILAVKALCFVLGAACVIAVLKISFGA</sequence>
<evidence type="ECO:0000256" key="16">
    <source>
        <dbReference type="SAM" id="Phobius"/>
    </source>
</evidence>
<dbReference type="RefSeq" id="WP_014241602.1">
    <property type="nucleotide sequence ID" value="NZ_CP007793.1"/>
</dbReference>
<evidence type="ECO:0000313" key="21">
    <source>
        <dbReference type="EMBL" id="QCN95850.1"/>
    </source>
</evidence>
<dbReference type="Proteomes" id="UP000325333">
    <property type="component" value="Unassembled WGS sequence"/>
</dbReference>
<evidence type="ECO:0000313" key="19">
    <source>
        <dbReference type="EMBL" id="MFL7903934.1"/>
    </source>
</evidence>
<dbReference type="EMBL" id="JBJLSN010000039">
    <property type="protein sequence ID" value="MFL7903934.1"/>
    <property type="molecule type" value="Genomic_DNA"/>
</dbReference>
<evidence type="ECO:0000256" key="2">
    <source>
        <dbReference type="ARBA" id="ARBA00004050"/>
    </source>
</evidence>
<evidence type="ECO:0000256" key="10">
    <source>
        <dbReference type="ARBA" id="ARBA00022692"/>
    </source>
</evidence>
<reference evidence="19 26" key="5">
    <citation type="submission" date="2024-11" db="EMBL/GenBank/DDBJ databases">
        <title>Draft genome sequences of two bacteria associated to sugarcane roots in Colombia.</title>
        <authorList>
            <person name="Pardo-Diaz S."/>
            <person name="Masmela-Mendoza J."/>
            <person name="Delgadillo-Duran P."/>
            <person name="Bautista E.J."/>
            <person name="Rojas-Tapias D.F."/>
        </authorList>
    </citation>
    <scope>NUCLEOTIDE SEQUENCE [LARGE SCALE GENOMIC DNA]</scope>
    <source>
        <strain evidence="19 26">Ap18</strain>
    </source>
</reference>
<comment type="cofactor">
    <cofactor evidence="1">
        <name>heme</name>
        <dbReference type="ChEBI" id="CHEBI:30413"/>
    </cofactor>
</comment>
<name>A0A060DNL9_9PROT</name>